<dbReference type="GO" id="GO:0016491">
    <property type="term" value="F:oxidoreductase activity"/>
    <property type="evidence" value="ECO:0007669"/>
    <property type="project" value="UniProtKB-KW"/>
</dbReference>
<dbReference type="PRINTS" id="PR00081">
    <property type="entry name" value="GDHRDH"/>
</dbReference>
<proteinExistence type="inferred from homology"/>
<dbReference type="eggNOG" id="COG1028">
    <property type="taxonomic scope" value="Bacteria"/>
</dbReference>
<comment type="caution">
    <text evidence="5">The sequence shown here is derived from an EMBL/GenBank/DDBJ whole genome shotgun (WGS) entry which is preliminary data.</text>
</comment>
<dbReference type="Gene3D" id="3.40.50.720">
    <property type="entry name" value="NAD(P)-binding Rossmann-like Domain"/>
    <property type="match status" value="1"/>
</dbReference>
<dbReference type="InterPro" id="IPR002347">
    <property type="entry name" value="SDR_fam"/>
</dbReference>
<dbReference type="PROSITE" id="PS00061">
    <property type="entry name" value="ADH_SHORT"/>
    <property type="match status" value="1"/>
</dbReference>
<dbReference type="FunFam" id="3.40.50.720:FF:000374">
    <property type="entry name" value="3-oxoacyl-(Acyl-carrier-protein) reductase"/>
    <property type="match status" value="1"/>
</dbReference>
<name>A0A081PA58_9BACL</name>
<dbReference type="InterPro" id="IPR057326">
    <property type="entry name" value="KR_dom"/>
</dbReference>
<dbReference type="RefSeq" id="WP_036675295.1">
    <property type="nucleotide sequence ID" value="NZ_FYEP01000031.1"/>
</dbReference>
<evidence type="ECO:0000313" key="6">
    <source>
        <dbReference type="Proteomes" id="UP000028123"/>
    </source>
</evidence>
<dbReference type="InterPro" id="IPR036291">
    <property type="entry name" value="NAD(P)-bd_dom_sf"/>
</dbReference>
<reference evidence="5 6" key="1">
    <citation type="submission" date="2014-06" db="EMBL/GenBank/DDBJ databases">
        <title>Draft genome sequence of Paenibacillus sp. MSt1.</title>
        <authorList>
            <person name="Aw Y.K."/>
            <person name="Ong K.S."/>
            <person name="Gan H.M."/>
            <person name="Lee S.M."/>
        </authorList>
    </citation>
    <scope>NUCLEOTIDE SEQUENCE [LARGE SCALE GENOMIC DNA]</scope>
    <source>
        <strain evidence="5 6">MSt1</strain>
    </source>
</reference>
<dbReference type="SUPFAM" id="SSF51735">
    <property type="entry name" value="NAD(P)-binding Rossmann-fold domains"/>
    <property type="match status" value="1"/>
</dbReference>
<comment type="similarity">
    <text evidence="1">Belongs to the short-chain dehydrogenases/reductases (SDR) family.</text>
</comment>
<dbReference type="InterPro" id="IPR020904">
    <property type="entry name" value="Sc_DH/Rdtase_CS"/>
</dbReference>
<evidence type="ECO:0000256" key="1">
    <source>
        <dbReference type="ARBA" id="ARBA00006484"/>
    </source>
</evidence>
<dbReference type="PRINTS" id="PR00080">
    <property type="entry name" value="SDRFAMILY"/>
</dbReference>
<keyword evidence="6" id="KW-1185">Reference proteome</keyword>
<dbReference type="OrthoDB" id="9803333at2"/>
<keyword evidence="2" id="KW-0521">NADP</keyword>
<dbReference type="Pfam" id="PF13561">
    <property type="entry name" value="adh_short_C2"/>
    <property type="match status" value="1"/>
</dbReference>
<accession>A0A081PA58</accession>
<organism evidence="5 6">
    <name type="scientific">Paenibacillus tyrfis</name>
    <dbReference type="NCBI Taxonomy" id="1501230"/>
    <lineage>
        <taxon>Bacteria</taxon>
        <taxon>Bacillati</taxon>
        <taxon>Bacillota</taxon>
        <taxon>Bacilli</taxon>
        <taxon>Bacillales</taxon>
        <taxon>Paenibacillaceae</taxon>
        <taxon>Paenibacillus</taxon>
    </lineage>
</organism>
<keyword evidence="3" id="KW-0560">Oxidoreductase</keyword>
<protein>
    <submittedName>
        <fullName evidence="5">Short-chain dehydrogenase</fullName>
    </submittedName>
</protein>
<dbReference type="PANTHER" id="PTHR43639:SF1">
    <property type="entry name" value="SHORT-CHAIN DEHYDROGENASE_REDUCTASE FAMILY PROTEIN"/>
    <property type="match status" value="1"/>
</dbReference>
<dbReference type="PANTHER" id="PTHR43639">
    <property type="entry name" value="OXIDOREDUCTASE, SHORT-CHAIN DEHYDROGENASE/REDUCTASE FAMILY (AFU_ORTHOLOGUE AFUA_5G02870)"/>
    <property type="match status" value="1"/>
</dbReference>
<dbReference type="AlphaFoldDB" id="A0A081PA58"/>
<gene>
    <name evidence="5" type="ORF">ET33_12850</name>
</gene>
<dbReference type="SMART" id="SM00822">
    <property type="entry name" value="PKS_KR"/>
    <property type="match status" value="1"/>
</dbReference>
<sequence>MNKLEGKVALVTGASRGIGRSIALRLAQEGAFVAVHYGKRRSEAEAVVQQIEQSGGRACAIGADLNTLDGVHDLFAALDDALKKHTGGSEFDILVNNAGIGQIISLEETTEQSFDEVMKINVKAPLFVTQQALPRLKDGGSIINISSFVTRVASPSVFTYSMSKGAIDTFTRLLAKQLGSRNITVNAIQPGIINTEMNAGTLQNPEGQQYAAGLSTFNRWGETEDVADVAAFLASSDSRWVTGQLLDVSGGSHL</sequence>
<evidence type="ECO:0000256" key="2">
    <source>
        <dbReference type="ARBA" id="ARBA00022857"/>
    </source>
</evidence>
<evidence type="ECO:0000259" key="4">
    <source>
        <dbReference type="SMART" id="SM00822"/>
    </source>
</evidence>
<evidence type="ECO:0000256" key="3">
    <source>
        <dbReference type="ARBA" id="ARBA00023002"/>
    </source>
</evidence>
<feature type="domain" description="Ketoreductase" evidence="4">
    <location>
        <begin position="7"/>
        <end position="191"/>
    </location>
</feature>
<dbReference type="Proteomes" id="UP000028123">
    <property type="component" value="Unassembled WGS sequence"/>
</dbReference>
<dbReference type="EMBL" id="JNVM01000002">
    <property type="protein sequence ID" value="KEQ27581.1"/>
    <property type="molecule type" value="Genomic_DNA"/>
</dbReference>
<evidence type="ECO:0000313" key="5">
    <source>
        <dbReference type="EMBL" id="KEQ27581.1"/>
    </source>
</evidence>